<dbReference type="HOGENOM" id="CLU_099363_0_0_11"/>
<evidence type="ECO:0000256" key="2">
    <source>
        <dbReference type="ARBA" id="ARBA00006679"/>
    </source>
</evidence>
<evidence type="ECO:0000256" key="1">
    <source>
        <dbReference type="ARBA" id="ARBA00004651"/>
    </source>
</evidence>
<dbReference type="InterPro" id="IPR032808">
    <property type="entry name" value="DoxX"/>
</dbReference>
<comment type="subcellular location">
    <subcellularLocation>
        <location evidence="1">Cell membrane</location>
        <topology evidence="1">Multi-pass membrane protein</topology>
    </subcellularLocation>
</comment>
<dbReference type="InterPro" id="IPR051907">
    <property type="entry name" value="DoxX-like_oxidoreductase"/>
</dbReference>
<evidence type="ECO:0008006" key="11">
    <source>
        <dbReference type="Google" id="ProtNLM"/>
    </source>
</evidence>
<dbReference type="EMBL" id="CP002857">
    <property type="protein sequence ID" value="AEI10277.1"/>
    <property type="molecule type" value="Genomic_DNA"/>
</dbReference>
<feature type="region of interest" description="Disordered" evidence="7">
    <location>
        <begin position="146"/>
        <end position="244"/>
    </location>
</feature>
<keyword evidence="4 8" id="KW-0812">Transmembrane</keyword>
<feature type="transmembrane region" description="Helical" evidence="8">
    <location>
        <begin position="12"/>
        <end position="33"/>
    </location>
</feature>
<feature type="compositionally biased region" description="Polar residues" evidence="7">
    <location>
        <begin position="158"/>
        <end position="212"/>
    </location>
</feature>
<gene>
    <name evidence="9" type="ordered locus">CRES_1924</name>
</gene>
<dbReference type="PANTHER" id="PTHR33452:SF1">
    <property type="entry name" value="INNER MEMBRANE PROTEIN YPHA-RELATED"/>
    <property type="match status" value="1"/>
</dbReference>
<dbReference type="KEGG" id="crd:CRES_1924"/>
<comment type="similarity">
    <text evidence="2">Belongs to the DoxX family.</text>
</comment>
<dbReference type="Pfam" id="PF07681">
    <property type="entry name" value="DoxX"/>
    <property type="match status" value="1"/>
</dbReference>
<protein>
    <recommendedName>
        <fullName evidence="11">Oxidoreductase</fullName>
    </recommendedName>
</protein>
<feature type="transmembrane region" description="Helical" evidence="8">
    <location>
        <begin position="87"/>
        <end position="107"/>
    </location>
</feature>
<accession>F8E2Q4</accession>
<organism evidence="9 10">
    <name type="scientific">Corynebacterium resistens (strain DSM 45100 / JCM 12819 / GTC 2026 / SICGH 158)</name>
    <dbReference type="NCBI Taxonomy" id="662755"/>
    <lineage>
        <taxon>Bacteria</taxon>
        <taxon>Bacillati</taxon>
        <taxon>Actinomycetota</taxon>
        <taxon>Actinomycetes</taxon>
        <taxon>Mycobacteriales</taxon>
        <taxon>Corynebacteriaceae</taxon>
        <taxon>Corynebacterium</taxon>
    </lineage>
</organism>
<dbReference type="STRING" id="662755.CRES_1924"/>
<feature type="compositionally biased region" description="Basic and acidic residues" evidence="7">
    <location>
        <begin position="222"/>
        <end position="231"/>
    </location>
</feature>
<keyword evidence="3" id="KW-1003">Cell membrane</keyword>
<proteinExistence type="inferred from homology"/>
<feature type="transmembrane region" description="Helical" evidence="8">
    <location>
        <begin position="58"/>
        <end position="80"/>
    </location>
</feature>
<dbReference type="Proteomes" id="UP000000492">
    <property type="component" value="Chromosome"/>
</dbReference>
<evidence type="ECO:0000313" key="9">
    <source>
        <dbReference type="EMBL" id="AEI10277.1"/>
    </source>
</evidence>
<reference evidence="9 10" key="1">
    <citation type="journal article" date="2012" name="BMC Genomics">
        <title>Complete genome sequence, lifestyle, and multi-drug resistance of the human pathogen Corynebacterium resistens DSM 45100 isolated from blood samples of a leukemia patient.</title>
        <authorList>
            <person name="Schroder J."/>
            <person name="Maus I."/>
            <person name="Meyer K."/>
            <person name="Wordemann S."/>
            <person name="Blom J."/>
            <person name="Jaenicke S."/>
            <person name="Schneider J."/>
            <person name="Trost E."/>
            <person name="Tauch A."/>
        </authorList>
    </citation>
    <scope>NUCLEOTIDE SEQUENCE [LARGE SCALE GENOMIC DNA]</scope>
    <source>
        <strain evidence="10">DSM 45100 / JCM 12819 / CCUG 50093 / GTC 2026 / SICGH 158</strain>
    </source>
</reference>
<feature type="transmembrane region" description="Helical" evidence="8">
    <location>
        <begin position="113"/>
        <end position="138"/>
    </location>
</feature>
<dbReference type="RefSeq" id="WP_013889260.1">
    <property type="nucleotide sequence ID" value="NC_015673.1"/>
</dbReference>
<evidence type="ECO:0000256" key="3">
    <source>
        <dbReference type="ARBA" id="ARBA00022475"/>
    </source>
</evidence>
<evidence type="ECO:0000256" key="7">
    <source>
        <dbReference type="SAM" id="MobiDB-lite"/>
    </source>
</evidence>
<keyword evidence="5 8" id="KW-1133">Transmembrane helix</keyword>
<name>F8E2Q4_CORRG</name>
<dbReference type="PANTHER" id="PTHR33452">
    <property type="entry name" value="OXIDOREDUCTASE CATD-RELATED"/>
    <property type="match status" value="1"/>
</dbReference>
<keyword evidence="6 8" id="KW-0472">Membrane</keyword>
<dbReference type="GO" id="GO:0005886">
    <property type="term" value="C:plasma membrane"/>
    <property type="evidence" value="ECO:0007669"/>
    <property type="project" value="UniProtKB-SubCell"/>
</dbReference>
<dbReference type="eggNOG" id="COG2259">
    <property type="taxonomic scope" value="Bacteria"/>
</dbReference>
<dbReference type="OrthoDB" id="1122432at2"/>
<evidence type="ECO:0000256" key="6">
    <source>
        <dbReference type="ARBA" id="ARBA00023136"/>
    </source>
</evidence>
<evidence type="ECO:0000256" key="8">
    <source>
        <dbReference type="SAM" id="Phobius"/>
    </source>
</evidence>
<evidence type="ECO:0000256" key="5">
    <source>
        <dbReference type="ARBA" id="ARBA00022989"/>
    </source>
</evidence>
<evidence type="ECO:0000313" key="10">
    <source>
        <dbReference type="Proteomes" id="UP000000492"/>
    </source>
</evidence>
<evidence type="ECO:0000256" key="4">
    <source>
        <dbReference type="ARBA" id="ARBA00022692"/>
    </source>
</evidence>
<dbReference type="AlphaFoldDB" id="F8E2Q4"/>
<keyword evidence="10" id="KW-1185">Reference proteome</keyword>
<sequence>MSTTSTQSPHPLRSISALIGRIILGGVLIAHGLQKLNTWGPDQTASSFDQMGVPMPEISAQIATWVELVGGILIVLGLLVRFVGPIIFIQMLGAAIFAHRSHGVFVGDGGWELVGVIGAAGLLLAASGAGAFSLDHLFMAPFRARRARKQQEHEQEMVASTPSLNNHLHQGPNAFSTNQASTNHAPTSQTPINQTPASQAPISQTPNNQPTPQKRGPIGQFDKPDSPRTSDGDDTATKVFPKNT</sequence>